<dbReference type="AlphaFoldDB" id="A0A1E4RC95"/>
<dbReference type="InterPro" id="IPR016181">
    <property type="entry name" value="Acyl_CoA_acyltransferase"/>
</dbReference>
<proteinExistence type="predicted"/>
<evidence type="ECO:0000313" key="2">
    <source>
        <dbReference type="EMBL" id="ODV64898.1"/>
    </source>
</evidence>
<dbReference type="EMBL" id="KV454546">
    <property type="protein sequence ID" value="ODV64898.1"/>
    <property type="molecule type" value="Genomic_DNA"/>
</dbReference>
<reference evidence="3" key="1">
    <citation type="submission" date="2016-05" db="EMBL/GenBank/DDBJ databases">
        <title>Comparative genomics of biotechnologically important yeasts.</title>
        <authorList>
            <consortium name="DOE Joint Genome Institute"/>
            <person name="Riley R."/>
            <person name="Haridas S."/>
            <person name="Wolfe K.H."/>
            <person name="Lopes M.R."/>
            <person name="Hittinger C.T."/>
            <person name="Goker M."/>
            <person name="Salamov A."/>
            <person name="Wisecaver J."/>
            <person name="Long T.M."/>
            <person name="Aerts A.L."/>
            <person name="Barry K."/>
            <person name="Choi C."/>
            <person name="Clum A."/>
            <person name="Coughlan A.Y."/>
            <person name="Deshpande S."/>
            <person name="Douglass A.P."/>
            <person name="Hanson S.J."/>
            <person name="Klenk H.-P."/>
            <person name="Labutti K."/>
            <person name="Lapidus A."/>
            <person name="Lindquist E."/>
            <person name="Lipzen A."/>
            <person name="Meier-Kolthoff J.P."/>
            <person name="Ohm R.A."/>
            <person name="Otillar R.P."/>
            <person name="Pangilinan J."/>
            <person name="Peng Y."/>
            <person name="Rokas A."/>
            <person name="Rosa C.A."/>
            <person name="Scheuner C."/>
            <person name="Sibirny A.A."/>
            <person name="Slot J.C."/>
            <person name="Stielow J.B."/>
            <person name="Sun H."/>
            <person name="Kurtzman C.P."/>
            <person name="Blackwell M."/>
            <person name="Grigoriev I.V."/>
            <person name="Jeffries T.W."/>
        </authorList>
    </citation>
    <scope>NUCLEOTIDE SEQUENCE [LARGE SCALE GENOMIC DNA]</scope>
    <source>
        <strain evidence="3">NRRL Y-1933</strain>
    </source>
</reference>
<dbReference type="Gene3D" id="3.40.630.30">
    <property type="match status" value="1"/>
</dbReference>
<organism evidence="2 3">
    <name type="scientific">Hyphopichia burtonii NRRL Y-1933</name>
    <dbReference type="NCBI Taxonomy" id="984485"/>
    <lineage>
        <taxon>Eukaryota</taxon>
        <taxon>Fungi</taxon>
        <taxon>Dikarya</taxon>
        <taxon>Ascomycota</taxon>
        <taxon>Saccharomycotina</taxon>
        <taxon>Pichiomycetes</taxon>
        <taxon>Debaryomycetaceae</taxon>
        <taxon>Hyphopichia</taxon>
    </lineage>
</organism>
<dbReference type="GeneID" id="30998276"/>
<dbReference type="InterPro" id="IPR052523">
    <property type="entry name" value="Trichothecene_AcTrans"/>
</dbReference>
<dbReference type="SUPFAM" id="SSF55729">
    <property type="entry name" value="Acyl-CoA N-acyltransferases (Nat)"/>
    <property type="match status" value="1"/>
</dbReference>
<feature type="region of interest" description="Disordered" evidence="1">
    <location>
        <begin position="1"/>
        <end position="28"/>
    </location>
</feature>
<evidence type="ECO:0008006" key="4">
    <source>
        <dbReference type="Google" id="ProtNLM"/>
    </source>
</evidence>
<dbReference type="RefSeq" id="XP_020073965.1">
    <property type="nucleotide sequence ID" value="XM_020223727.1"/>
</dbReference>
<dbReference type="STRING" id="984485.A0A1E4RC95"/>
<feature type="compositionally biased region" description="Low complexity" evidence="1">
    <location>
        <begin position="1"/>
        <end position="12"/>
    </location>
</feature>
<sequence>MSTSTSSTSKVSSSDDDSSKLPRSSQTGSLGSNIKILNYEDSPKAAITLLKAFDNDSLAKLLVSDLNDHQLKRDFELALYEAYVRQHISKGLCLGINESDDEFETVAVWSCPDSVERGLESFSTLMESGYGKVWNLGCEGSRNKVFNGLLPLLEHTNERIVTTDPRFKGKGVYTLVYVGSTANARGKGNARKMFDYMFQNYIDLPDTSNITYLESSSVSNIPIYEKFGFKFYEDIVLGDKVDENSIEGEDYAVMNIMIRDTLGHDWTKDDDISVAKL</sequence>
<dbReference type="OrthoDB" id="410198at2759"/>
<dbReference type="Proteomes" id="UP000095085">
    <property type="component" value="Unassembled WGS sequence"/>
</dbReference>
<accession>A0A1E4RC95</accession>
<dbReference type="PANTHER" id="PTHR42791">
    <property type="entry name" value="GNAT FAMILY ACETYLTRANSFERASE"/>
    <property type="match status" value="1"/>
</dbReference>
<evidence type="ECO:0000256" key="1">
    <source>
        <dbReference type="SAM" id="MobiDB-lite"/>
    </source>
</evidence>
<keyword evidence="3" id="KW-1185">Reference proteome</keyword>
<evidence type="ECO:0000313" key="3">
    <source>
        <dbReference type="Proteomes" id="UP000095085"/>
    </source>
</evidence>
<name>A0A1E4RC95_9ASCO</name>
<gene>
    <name evidence="2" type="ORF">HYPBUDRAFT_8362</name>
</gene>
<dbReference type="PANTHER" id="PTHR42791:SF1">
    <property type="entry name" value="N-ACETYLTRANSFERASE DOMAIN-CONTAINING PROTEIN"/>
    <property type="match status" value="1"/>
</dbReference>
<protein>
    <recommendedName>
        <fullName evidence="4">N-acetyltransferase domain-containing protein</fullName>
    </recommendedName>
</protein>